<evidence type="ECO:0000313" key="2">
    <source>
        <dbReference type="Proteomes" id="UP000320841"/>
    </source>
</evidence>
<reference evidence="1 2" key="1">
    <citation type="submission" date="2019-05" db="EMBL/GenBank/DDBJ databases">
        <authorList>
            <person name="Andrick R."/>
            <person name="Dugal D."/>
            <person name="Kinney M."/>
            <person name="Taplin D."/>
            <person name="Molloy S.D."/>
            <person name="Garlena R.A."/>
            <person name="Russell D.A."/>
            <person name="Pope W.H."/>
            <person name="Jacobs-Sera D."/>
            <person name="Hatfull G.F."/>
        </authorList>
    </citation>
    <scope>NUCLEOTIDE SEQUENCE [LARGE SCALE GENOMIC DNA]</scope>
</reference>
<dbReference type="Proteomes" id="UP000320841">
    <property type="component" value="Segment"/>
</dbReference>
<name>A0A515MHF2_9CAUD</name>
<dbReference type="KEGG" id="vg:55618694"/>
<organism evidence="1 2">
    <name type="scientific">Rhodococcus phage Sleepyhead</name>
    <dbReference type="NCBI Taxonomy" id="2591131"/>
    <lineage>
        <taxon>Viruses</taxon>
        <taxon>Duplodnaviria</taxon>
        <taxon>Heunggongvirae</taxon>
        <taxon>Uroviricota</taxon>
        <taxon>Caudoviricetes</taxon>
        <taxon>Sleepyheadvirus</taxon>
        <taxon>Sleepyheadvirus sleepyhead</taxon>
    </lineage>
</organism>
<gene>
    <name evidence="1" type="primary">62</name>
    <name evidence="1" type="ORF">SEA_SLEEPYHEAD_62</name>
</gene>
<evidence type="ECO:0000313" key="1">
    <source>
        <dbReference type="EMBL" id="QDM56077.1"/>
    </source>
</evidence>
<accession>A0A515MHF2</accession>
<dbReference type="RefSeq" id="YP_009848276.1">
    <property type="nucleotide sequence ID" value="NC_048782.1"/>
</dbReference>
<proteinExistence type="predicted"/>
<protein>
    <submittedName>
        <fullName evidence="1">Uncharacterized protein</fullName>
    </submittedName>
</protein>
<sequence>MIEWLAFILPGAVVVSGISWATFRGRDIETELHEEGKEDE</sequence>
<dbReference type="EMBL" id="MK967380">
    <property type="protein sequence ID" value="QDM56077.1"/>
    <property type="molecule type" value="Genomic_DNA"/>
</dbReference>
<dbReference type="GeneID" id="55618694"/>
<keyword evidence="2" id="KW-1185">Reference proteome</keyword>